<dbReference type="InterPro" id="IPR018120">
    <property type="entry name" value="Glyco_hydro_1_AS"/>
</dbReference>
<dbReference type="InterPro" id="IPR001360">
    <property type="entry name" value="Glyco_hydro_1"/>
</dbReference>
<dbReference type="PANTHER" id="PTHR10353:SF122">
    <property type="entry name" value="6-PHOSPHO-BETA-GLUCOSIDASE ASCB-RELATED"/>
    <property type="match status" value="1"/>
</dbReference>
<evidence type="ECO:0000256" key="4">
    <source>
        <dbReference type="PROSITE-ProRule" id="PRU10055"/>
    </source>
</evidence>
<dbReference type="OrthoDB" id="9765195at2"/>
<dbReference type="PRINTS" id="PR00131">
    <property type="entry name" value="GLHYDRLASE1"/>
</dbReference>
<dbReference type="GO" id="GO:0016052">
    <property type="term" value="P:carbohydrate catabolic process"/>
    <property type="evidence" value="ECO:0007669"/>
    <property type="project" value="TreeGrafter"/>
</dbReference>
<dbReference type="NCBIfam" id="NF007154">
    <property type="entry name" value="PRK09589.1"/>
    <property type="match status" value="1"/>
</dbReference>
<reference evidence="7 8" key="1">
    <citation type="submission" date="2016-10" db="EMBL/GenBank/DDBJ databases">
        <title>Draft genome sequences of four alkaliphilic bacteria belonging to the Anaerobacillus genus.</title>
        <authorList>
            <person name="Bassil N.M."/>
            <person name="Lloyd J.R."/>
        </authorList>
    </citation>
    <scope>NUCLEOTIDE SEQUENCE [LARGE SCALE GENOMIC DNA]</scope>
    <source>
        <strain evidence="7 8">DSM 18345</strain>
    </source>
</reference>
<dbReference type="Gene3D" id="3.20.20.80">
    <property type="entry name" value="Glycosidases"/>
    <property type="match status" value="1"/>
</dbReference>
<dbReference type="PANTHER" id="PTHR10353">
    <property type="entry name" value="GLYCOSYL HYDROLASE"/>
    <property type="match status" value="1"/>
</dbReference>
<dbReference type="RefSeq" id="WP_071308039.1">
    <property type="nucleotide sequence ID" value="NZ_MLQR01000001.1"/>
</dbReference>
<evidence type="ECO:0000256" key="6">
    <source>
        <dbReference type="RuleBase" id="RU004468"/>
    </source>
</evidence>
<name>A0A1S2LYL3_9BACI</name>
<evidence type="ECO:0000256" key="1">
    <source>
        <dbReference type="ARBA" id="ARBA00010838"/>
    </source>
</evidence>
<dbReference type="FunFam" id="3.20.20.80:FF:000004">
    <property type="entry name" value="Beta-glucosidase 6-phospho-beta-glucosidase"/>
    <property type="match status" value="1"/>
</dbReference>
<accession>A0A1S2LYL3</accession>
<keyword evidence="3 6" id="KW-0326">Glycosidase</keyword>
<keyword evidence="2 6" id="KW-0378">Hydrolase</keyword>
<sequence length="470" mass="53536">MSKIEKTFPENFLWGGAVAANQLEGAYNVGGKGLSTADVSPDGILYPFDEAMSKLNLYHDGIDFYHRYKEDIALFAEMGFKCFRTSIAWTRIFPNGDELEPNEEGLKFYDDLFDELLKYNIEPVVTISHYEMPLGLVKNYGGWKNRELIGFYERYAKIVLERFKDKVKYWMTFNEINVVLHAPFTGGGLVFEEGENKKNSMYQAAHHQFVASALAVKACHEINPEAKIGCMIASMLTYPFTCNPDDAFAAMEQDRKTLFFSDVQARGIYPGYMKRYFKENDITIVMEEGDEEILKQHPVDYIGFSYYMSFVASTAPEDLEKADGNLLNGVKNPYLQSSEWGWQIDPKGLRTVLNQLYDRYQKPLFIVENGLGAVDVVEEDGSIQDDYRIDYLHAHLKEAKEAIADGVDLIGYTSWGPIDLVSASTAELKKRYGFIYVDRDNEGNGTFNRVKKKSFDWYKNVIASNGASLD</sequence>
<evidence type="ECO:0000256" key="2">
    <source>
        <dbReference type="ARBA" id="ARBA00022801"/>
    </source>
</evidence>
<dbReference type="AlphaFoldDB" id="A0A1S2LYL3"/>
<dbReference type="SUPFAM" id="SSF51445">
    <property type="entry name" value="(Trans)glycosidases"/>
    <property type="match status" value="1"/>
</dbReference>
<dbReference type="PROSITE" id="PS00572">
    <property type="entry name" value="GLYCOSYL_HYDROL_F1_1"/>
    <property type="match status" value="1"/>
</dbReference>
<feature type="active site" description="Nucleophile" evidence="4">
    <location>
        <position position="368"/>
    </location>
</feature>
<dbReference type="GO" id="GO:0005829">
    <property type="term" value="C:cytosol"/>
    <property type="evidence" value="ECO:0007669"/>
    <property type="project" value="TreeGrafter"/>
</dbReference>
<evidence type="ECO:0000256" key="5">
    <source>
        <dbReference type="RuleBase" id="RU003690"/>
    </source>
</evidence>
<dbReference type="PROSITE" id="PS00653">
    <property type="entry name" value="GLYCOSYL_HYDROL_F1_2"/>
    <property type="match status" value="1"/>
</dbReference>
<comment type="similarity">
    <text evidence="1 5">Belongs to the glycosyl hydrolase 1 family.</text>
</comment>
<protein>
    <submittedName>
        <fullName evidence="7">6-phospho-beta-glucosidase</fullName>
    </submittedName>
</protein>
<evidence type="ECO:0000313" key="7">
    <source>
        <dbReference type="EMBL" id="OIJ17313.1"/>
    </source>
</evidence>
<gene>
    <name evidence="7" type="ORF">BKP37_02060</name>
</gene>
<dbReference type="EMBL" id="MLQR01000001">
    <property type="protein sequence ID" value="OIJ17313.1"/>
    <property type="molecule type" value="Genomic_DNA"/>
</dbReference>
<organism evidence="7 8">
    <name type="scientific">Anaerobacillus alkalilacustris</name>
    <dbReference type="NCBI Taxonomy" id="393763"/>
    <lineage>
        <taxon>Bacteria</taxon>
        <taxon>Bacillati</taxon>
        <taxon>Bacillota</taxon>
        <taxon>Bacilli</taxon>
        <taxon>Bacillales</taxon>
        <taxon>Bacillaceae</taxon>
        <taxon>Anaerobacillus</taxon>
    </lineage>
</organism>
<evidence type="ECO:0000256" key="3">
    <source>
        <dbReference type="ARBA" id="ARBA00023295"/>
    </source>
</evidence>
<comment type="caution">
    <text evidence="7">The sequence shown here is derived from an EMBL/GenBank/DDBJ whole genome shotgun (WGS) entry which is preliminary data.</text>
</comment>
<dbReference type="InterPro" id="IPR017853">
    <property type="entry name" value="GH"/>
</dbReference>
<dbReference type="GO" id="GO:0008422">
    <property type="term" value="F:beta-glucosidase activity"/>
    <property type="evidence" value="ECO:0007669"/>
    <property type="project" value="TreeGrafter"/>
</dbReference>
<proteinExistence type="inferred from homology"/>
<evidence type="ECO:0000313" key="8">
    <source>
        <dbReference type="Proteomes" id="UP000179524"/>
    </source>
</evidence>
<dbReference type="NCBIfam" id="NF007356">
    <property type="entry name" value="PRK09852.1"/>
    <property type="match status" value="1"/>
</dbReference>
<keyword evidence="8" id="KW-1185">Reference proteome</keyword>
<dbReference type="Proteomes" id="UP000179524">
    <property type="component" value="Unassembled WGS sequence"/>
</dbReference>
<dbReference type="Pfam" id="PF00232">
    <property type="entry name" value="Glyco_hydro_1"/>
    <property type="match status" value="1"/>
</dbReference>
<dbReference type="InterPro" id="IPR033132">
    <property type="entry name" value="GH_1_N_CS"/>
</dbReference>
<dbReference type="NCBIfam" id="NF007158">
    <property type="entry name" value="PRK09593.1"/>
    <property type="match status" value="1"/>
</dbReference>